<dbReference type="InterPro" id="IPR052715">
    <property type="entry name" value="RAYT_transposase"/>
</dbReference>
<feature type="domain" description="Transposase IS200-like" evidence="1">
    <location>
        <begin position="18"/>
        <end position="150"/>
    </location>
</feature>
<protein>
    <submittedName>
        <fullName evidence="2">Transposase</fullName>
    </submittedName>
</protein>
<evidence type="ECO:0000259" key="1">
    <source>
        <dbReference type="SMART" id="SM01321"/>
    </source>
</evidence>
<dbReference type="InterPro" id="IPR002686">
    <property type="entry name" value="Transposase_17"/>
</dbReference>
<name>A0ABX2B3N7_9BACT</name>
<organism evidence="2 3">
    <name type="scientific">Xylanibacter caecicola</name>
    <dbReference type="NCBI Taxonomy" id="2736294"/>
    <lineage>
        <taxon>Bacteria</taxon>
        <taxon>Pseudomonadati</taxon>
        <taxon>Bacteroidota</taxon>
        <taxon>Bacteroidia</taxon>
        <taxon>Bacteroidales</taxon>
        <taxon>Prevotellaceae</taxon>
        <taxon>Xylanibacter</taxon>
    </lineage>
</organism>
<dbReference type="Proteomes" id="UP000820977">
    <property type="component" value="Unassembled WGS sequence"/>
</dbReference>
<dbReference type="SUPFAM" id="SSF143422">
    <property type="entry name" value="Transposase IS200-like"/>
    <property type="match status" value="1"/>
</dbReference>
<keyword evidence="3" id="KW-1185">Reference proteome</keyword>
<dbReference type="NCBIfam" id="NF047646">
    <property type="entry name" value="REP_Tyr_transpos"/>
    <property type="match status" value="1"/>
</dbReference>
<reference evidence="2 3" key="1">
    <citation type="submission" date="2020-05" db="EMBL/GenBank/DDBJ databases">
        <title>Distinct polysaccharide utilization as determinants for interspecies competition between intestinal Prevotella spp.</title>
        <authorList>
            <person name="Galvez E.J.C."/>
            <person name="Iljazovic A."/>
            <person name="Strowig T."/>
        </authorList>
    </citation>
    <scope>NUCLEOTIDE SEQUENCE [LARGE SCALE GENOMIC DNA]</scope>
    <source>
        <strain evidence="2 3">PCHR</strain>
    </source>
</reference>
<dbReference type="PANTHER" id="PTHR36966:SF1">
    <property type="entry name" value="REP-ASSOCIATED TYROSINE TRANSPOSASE"/>
    <property type="match status" value="1"/>
</dbReference>
<comment type="caution">
    <text evidence="2">The sequence shown here is derived from an EMBL/GenBank/DDBJ whole genome shotgun (WGS) entry which is preliminary data.</text>
</comment>
<dbReference type="Pfam" id="PF01797">
    <property type="entry name" value="Y1_Tnp"/>
    <property type="match status" value="1"/>
</dbReference>
<evidence type="ECO:0000313" key="2">
    <source>
        <dbReference type="EMBL" id="NPE26124.1"/>
    </source>
</evidence>
<proteinExistence type="predicted"/>
<dbReference type="InterPro" id="IPR036515">
    <property type="entry name" value="Transposase_17_sf"/>
</dbReference>
<accession>A0ABX2B3N7</accession>
<dbReference type="EMBL" id="JABKKJ010000029">
    <property type="protein sequence ID" value="NPE26124.1"/>
    <property type="molecule type" value="Genomic_DNA"/>
</dbReference>
<sequence>MNTLPNRKNCRLYGYDYSTNGNYFITIVTKNRCNMFGHIENGNMYPNDAGRMVYDTFTEVCKHNYGIMINDIVIMPNHIHCIITITDKSKSSLPTIIRYIKSKTTVEYIHGVKKYGWKRFERNLWQQRFYDHVIRNQRVYDLIRNYIFNNPKRWDKDKLNLSCTDGADNIGLMIKQYEQGGQIQEYVPTMG</sequence>
<dbReference type="PANTHER" id="PTHR36966">
    <property type="entry name" value="REP-ASSOCIATED TYROSINE TRANSPOSASE"/>
    <property type="match status" value="1"/>
</dbReference>
<dbReference type="SMART" id="SM01321">
    <property type="entry name" value="Y1_Tnp"/>
    <property type="match status" value="1"/>
</dbReference>
<dbReference type="Gene3D" id="3.30.70.1290">
    <property type="entry name" value="Transposase IS200-like"/>
    <property type="match status" value="1"/>
</dbReference>
<evidence type="ECO:0000313" key="3">
    <source>
        <dbReference type="Proteomes" id="UP000820977"/>
    </source>
</evidence>
<gene>
    <name evidence="2" type="ORF">HPS54_11495</name>
</gene>
<dbReference type="RefSeq" id="WP_172345591.1">
    <property type="nucleotide sequence ID" value="NZ_CASYYZ010000062.1"/>
</dbReference>